<dbReference type="FunFam" id="3.30.1360.210:FF:000001">
    <property type="entry name" value="60S ribosomal protein L22 1"/>
    <property type="match status" value="1"/>
</dbReference>
<evidence type="ECO:0000256" key="2">
    <source>
        <dbReference type="ARBA" id="ARBA00022980"/>
    </source>
</evidence>
<evidence type="ECO:0000256" key="3">
    <source>
        <dbReference type="ARBA" id="ARBA00023274"/>
    </source>
</evidence>
<organism evidence="4 5">
    <name type="scientific">Rhodotorula diobovata</name>
    <dbReference type="NCBI Taxonomy" id="5288"/>
    <lineage>
        <taxon>Eukaryota</taxon>
        <taxon>Fungi</taxon>
        <taxon>Dikarya</taxon>
        <taxon>Basidiomycota</taxon>
        <taxon>Pucciniomycotina</taxon>
        <taxon>Microbotryomycetes</taxon>
        <taxon>Sporidiobolales</taxon>
        <taxon>Sporidiobolaceae</taxon>
        <taxon>Rhodotorula</taxon>
    </lineage>
</organism>
<comment type="similarity">
    <text evidence="1">Belongs to the eukaryotic ribosomal protein eL22 family.</text>
</comment>
<accession>A0A5C5FM06</accession>
<dbReference type="GO" id="GO:0003735">
    <property type="term" value="F:structural constituent of ribosome"/>
    <property type="evidence" value="ECO:0007669"/>
    <property type="project" value="InterPro"/>
</dbReference>
<protein>
    <submittedName>
        <fullName evidence="4">Ribosomal L22e protein family-domain-containing protein</fullName>
    </submittedName>
</protein>
<dbReference type="GO" id="GO:0003723">
    <property type="term" value="F:RNA binding"/>
    <property type="evidence" value="ECO:0007669"/>
    <property type="project" value="TreeGrafter"/>
</dbReference>
<name>A0A5C5FM06_9BASI</name>
<dbReference type="GO" id="GO:0002181">
    <property type="term" value="P:cytoplasmic translation"/>
    <property type="evidence" value="ECO:0007669"/>
    <property type="project" value="TreeGrafter"/>
</dbReference>
<dbReference type="InterPro" id="IPR038526">
    <property type="entry name" value="Ribosomal_eL22_sf"/>
</dbReference>
<dbReference type="Pfam" id="PF01776">
    <property type="entry name" value="Ribosomal_L22e"/>
    <property type="match status" value="1"/>
</dbReference>
<dbReference type="GO" id="GO:1990904">
    <property type="term" value="C:ribonucleoprotein complex"/>
    <property type="evidence" value="ECO:0007669"/>
    <property type="project" value="UniProtKB-KW"/>
</dbReference>
<dbReference type="PANTHER" id="PTHR10064">
    <property type="entry name" value="60S RIBOSOMAL PROTEIN L22"/>
    <property type="match status" value="1"/>
</dbReference>
<dbReference type="Proteomes" id="UP000311382">
    <property type="component" value="Unassembled WGS sequence"/>
</dbReference>
<sequence length="137" mass="15315">MAPSVVSVNVSVGAPVLAKKQTKVKTAPHKFVIDYSGPANDKIFDAAAYEKFLVDHIKVEGKTGQLGEDVKLQREAAGKLSVTSTVPFSKRYLKYLTKKFLKKHQMREWLRVVSTGKDTYTLKFYNLSFDGEGEAQE</sequence>
<dbReference type="GO" id="GO:0005737">
    <property type="term" value="C:cytoplasm"/>
    <property type="evidence" value="ECO:0007669"/>
    <property type="project" value="UniProtKB-ARBA"/>
</dbReference>
<evidence type="ECO:0000256" key="1">
    <source>
        <dbReference type="ARBA" id="ARBA00007817"/>
    </source>
</evidence>
<dbReference type="OrthoDB" id="10259820at2759"/>
<dbReference type="PANTHER" id="PTHR10064:SF31">
    <property type="entry name" value="LARGE RIBOSOMAL SUBUNIT PROTEIN EL22A-RELATED"/>
    <property type="match status" value="1"/>
</dbReference>
<comment type="caution">
    <text evidence="4">The sequence shown here is derived from an EMBL/GenBank/DDBJ whole genome shotgun (WGS) entry which is preliminary data.</text>
</comment>
<evidence type="ECO:0000313" key="4">
    <source>
        <dbReference type="EMBL" id="TNY17868.1"/>
    </source>
</evidence>
<reference evidence="4 5" key="1">
    <citation type="submission" date="2019-03" db="EMBL/GenBank/DDBJ databases">
        <title>Rhodosporidium diobovatum UCD-FST 08-225 genome sequencing, assembly, and annotation.</title>
        <authorList>
            <person name="Fakankun I.U."/>
            <person name="Fristensky B."/>
            <person name="Levin D.B."/>
        </authorList>
    </citation>
    <scope>NUCLEOTIDE SEQUENCE [LARGE SCALE GENOMIC DNA]</scope>
    <source>
        <strain evidence="4 5">UCD-FST 08-225</strain>
    </source>
</reference>
<dbReference type="EMBL" id="SOZI01000170">
    <property type="protein sequence ID" value="TNY17868.1"/>
    <property type="molecule type" value="Genomic_DNA"/>
</dbReference>
<evidence type="ECO:0000313" key="5">
    <source>
        <dbReference type="Proteomes" id="UP000311382"/>
    </source>
</evidence>
<dbReference type="AlphaFoldDB" id="A0A5C5FM06"/>
<proteinExistence type="inferred from homology"/>
<dbReference type="GO" id="GO:0005840">
    <property type="term" value="C:ribosome"/>
    <property type="evidence" value="ECO:0007669"/>
    <property type="project" value="UniProtKB-KW"/>
</dbReference>
<keyword evidence="5" id="KW-1185">Reference proteome</keyword>
<dbReference type="Gene3D" id="3.30.1360.210">
    <property type="match status" value="1"/>
</dbReference>
<keyword evidence="2" id="KW-0689">Ribosomal protein</keyword>
<keyword evidence="3" id="KW-0687">Ribonucleoprotein</keyword>
<dbReference type="STRING" id="5288.A0A5C5FM06"/>
<gene>
    <name evidence="4" type="ORF">DMC30DRAFT_419367</name>
</gene>
<dbReference type="InterPro" id="IPR002671">
    <property type="entry name" value="Ribosomal_eL22"/>
</dbReference>